<protein>
    <submittedName>
        <fullName evidence="3">DUF2062 domain-containing protein</fullName>
    </submittedName>
</protein>
<gene>
    <name evidence="3" type="ORF">MTX78_12945</name>
</gene>
<accession>A0ABY4CTG1</accession>
<dbReference type="PANTHER" id="PTHR35102:SF1">
    <property type="entry name" value="E3 UBIQUITIN-PROTEIN LIGASE"/>
    <property type="match status" value="1"/>
</dbReference>
<organism evidence="3 4">
    <name type="scientific">Hymenobacter tibetensis</name>
    <dbReference type="NCBI Taxonomy" id="497967"/>
    <lineage>
        <taxon>Bacteria</taxon>
        <taxon>Pseudomonadati</taxon>
        <taxon>Bacteroidota</taxon>
        <taxon>Cytophagia</taxon>
        <taxon>Cytophagales</taxon>
        <taxon>Hymenobacteraceae</taxon>
        <taxon>Hymenobacter</taxon>
    </lineage>
</organism>
<dbReference type="EMBL" id="CP094669">
    <property type="protein sequence ID" value="UOG73032.1"/>
    <property type="molecule type" value="Genomic_DNA"/>
</dbReference>
<evidence type="ECO:0000259" key="2">
    <source>
        <dbReference type="Pfam" id="PF09835"/>
    </source>
</evidence>
<dbReference type="InterPro" id="IPR018639">
    <property type="entry name" value="DUF2062"/>
</dbReference>
<dbReference type="Pfam" id="PF09835">
    <property type="entry name" value="DUF2062"/>
    <property type="match status" value="1"/>
</dbReference>
<evidence type="ECO:0000313" key="3">
    <source>
        <dbReference type="EMBL" id="UOG73032.1"/>
    </source>
</evidence>
<feature type="domain" description="DUF2062" evidence="2">
    <location>
        <begin position="29"/>
        <end position="169"/>
    </location>
</feature>
<evidence type="ECO:0000313" key="4">
    <source>
        <dbReference type="Proteomes" id="UP000831113"/>
    </source>
</evidence>
<dbReference type="Proteomes" id="UP000831113">
    <property type="component" value="Chromosome"/>
</dbReference>
<dbReference type="PANTHER" id="PTHR35102">
    <property type="entry name" value="E3 UBIQUITIN-PROTEIN LIGASE"/>
    <property type="match status" value="1"/>
</dbReference>
<proteinExistence type="predicted"/>
<feature type="transmembrane region" description="Helical" evidence="1">
    <location>
        <begin position="132"/>
        <end position="159"/>
    </location>
</feature>
<keyword evidence="1" id="KW-0812">Transmembrane</keyword>
<keyword evidence="1" id="KW-0472">Membrane</keyword>
<keyword evidence="1" id="KW-1133">Transmembrane helix</keyword>
<feature type="transmembrane region" description="Helical" evidence="1">
    <location>
        <begin position="42"/>
        <end position="64"/>
    </location>
</feature>
<feature type="transmembrane region" description="Helical" evidence="1">
    <location>
        <begin position="76"/>
        <end position="98"/>
    </location>
</feature>
<evidence type="ECO:0000256" key="1">
    <source>
        <dbReference type="SAM" id="Phobius"/>
    </source>
</evidence>
<keyword evidence="4" id="KW-1185">Reference proteome</keyword>
<dbReference type="RefSeq" id="WP_243794774.1">
    <property type="nucleotide sequence ID" value="NZ_CP094669.1"/>
</dbReference>
<sequence length="188" mass="20251">MSVLPPPVPASSEPPASPGWWRRRVLDPILNILKQGLTPKQLSLTVALGIVFGLVPILGITTLMGTATAVRLRLNVAALLVVSHLMSPVQLLLLIPLMRLGAQLLGDGQATQLTLAQLEFLFEKDWREALQLLWQASMGAMLIWAVASIPVGLLLNFALRPLFRWLLARQSGKLASDTPSAAAESTGP</sequence>
<reference evidence="3 4" key="1">
    <citation type="submission" date="2022-03" db="EMBL/GenBank/DDBJ databases">
        <title>Hymenobactersp. isolated from the air.</title>
        <authorList>
            <person name="Won M."/>
            <person name="Kwon S.-W."/>
        </authorList>
    </citation>
    <scope>NUCLEOTIDE SEQUENCE [LARGE SCALE GENOMIC DNA]</scope>
    <source>
        <strain evidence="3 4">KACC 21982</strain>
    </source>
</reference>
<name>A0ABY4CTG1_9BACT</name>